<dbReference type="InterPro" id="IPR050469">
    <property type="entry name" value="Diguanylate_Cyclase"/>
</dbReference>
<feature type="transmembrane region" description="Helical" evidence="1">
    <location>
        <begin position="7"/>
        <end position="28"/>
    </location>
</feature>
<dbReference type="PROSITE" id="PS50887">
    <property type="entry name" value="GGDEF"/>
    <property type="match status" value="1"/>
</dbReference>
<sequence length="326" mass="37091">MSINERNAMGIFSVVQSILYFLVVIYFWGSSHAWWLTFLFLVIMILPAILVKLPNNLLLILVISVIHLSVIFLIIAHSGHTESPFYPMYYLPIITTFATSVKRFKKRSIMLISILASVFTFLHVAFTKDPELLVWLQGCVNSVSYFVLGFGVLFYQMQLRKTISESKTDYLTGLYNKQSGEKLLLEEIKKAKAIDYSVTVAFCDLDNFKSINDTYGHLLGDSMLKQAASIIRESVPGDASVVRWGGEEFLLVLRKVEKQEGIKVMERIRKNIESHQFSYHGKTIALTISGGIVEVEDYDHNILNVLDEADKRLYIAKNTGKNRIIS</sequence>
<evidence type="ECO:0000313" key="4">
    <source>
        <dbReference type="Proteomes" id="UP001335737"/>
    </source>
</evidence>
<organism evidence="3 4">
    <name type="scientific">Virgibacillus tibetensis</name>
    <dbReference type="NCBI Taxonomy" id="3042313"/>
    <lineage>
        <taxon>Bacteria</taxon>
        <taxon>Bacillati</taxon>
        <taxon>Bacillota</taxon>
        <taxon>Bacilli</taxon>
        <taxon>Bacillales</taxon>
        <taxon>Bacillaceae</taxon>
        <taxon>Virgibacillus</taxon>
    </lineage>
</organism>
<evidence type="ECO:0000256" key="1">
    <source>
        <dbReference type="SAM" id="Phobius"/>
    </source>
</evidence>
<keyword evidence="1" id="KW-0472">Membrane</keyword>
<name>A0ABU6KDH7_9BACI</name>
<protein>
    <submittedName>
        <fullName evidence="3">GGDEF domain-containing protein</fullName>
        <ecNumber evidence="3">2.7.7.65</ecNumber>
    </submittedName>
</protein>
<evidence type="ECO:0000259" key="2">
    <source>
        <dbReference type="PROSITE" id="PS50887"/>
    </source>
</evidence>
<feature type="transmembrane region" description="Helical" evidence="1">
    <location>
        <begin position="34"/>
        <end position="51"/>
    </location>
</feature>
<dbReference type="InterPro" id="IPR000160">
    <property type="entry name" value="GGDEF_dom"/>
</dbReference>
<comment type="caution">
    <text evidence="3">The sequence shown here is derived from an EMBL/GenBank/DDBJ whole genome shotgun (WGS) entry which is preliminary data.</text>
</comment>
<dbReference type="SUPFAM" id="SSF55073">
    <property type="entry name" value="Nucleotide cyclase"/>
    <property type="match status" value="1"/>
</dbReference>
<reference evidence="3 4" key="1">
    <citation type="journal article" date="2024" name="Int. J. Syst. Evol. Microbiol.">
        <title>Virgibacillus tibetensis sp. nov., isolated from salt lake on the Tibetan Plateau of China.</title>
        <authorList>
            <person name="Phurbu D."/>
            <person name="Liu Z.-X."/>
            <person name="Wang R."/>
            <person name="Zheng Y.-Y."/>
            <person name="Liu H.-C."/>
            <person name="Zhou Y.-G."/>
            <person name="Yu Y.-J."/>
            <person name="Li A.-H."/>
        </authorList>
    </citation>
    <scope>NUCLEOTIDE SEQUENCE [LARGE SCALE GENOMIC DNA]</scope>
    <source>
        <strain evidence="3 4">C22-A2</strain>
    </source>
</reference>
<proteinExistence type="predicted"/>
<feature type="transmembrane region" description="Helical" evidence="1">
    <location>
        <begin position="58"/>
        <end position="78"/>
    </location>
</feature>
<evidence type="ECO:0000313" key="3">
    <source>
        <dbReference type="EMBL" id="MEC5423397.1"/>
    </source>
</evidence>
<keyword evidence="1" id="KW-0812">Transmembrane</keyword>
<feature type="domain" description="GGDEF" evidence="2">
    <location>
        <begin position="196"/>
        <end position="326"/>
    </location>
</feature>
<dbReference type="CDD" id="cd01949">
    <property type="entry name" value="GGDEF"/>
    <property type="match status" value="1"/>
</dbReference>
<dbReference type="Pfam" id="PF00990">
    <property type="entry name" value="GGDEF"/>
    <property type="match status" value="1"/>
</dbReference>
<feature type="transmembrane region" description="Helical" evidence="1">
    <location>
        <begin position="84"/>
        <end position="101"/>
    </location>
</feature>
<dbReference type="RefSeq" id="WP_327606948.1">
    <property type="nucleotide sequence ID" value="NZ_JARZFX010000002.1"/>
</dbReference>
<dbReference type="Proteomes" id="UP001335737">
    <property type="component" value="Unassembled WGS sequence"/>
</dbReference>
<dbReference type="InterPro" id="IPR043128">
    <property type="entry name" value="Rev_trsase/Diguanyl_cyclase"/>
</dbReference>
<keyword evidence="3" id="KW-0548">Nucleotidyltransferase</keyword>
<dbReference type="PANTHER" id="PTHR45138">
    <property type="entry name" value="REGULATORY COMPONENTS OF SENSORY TRANSDUCTION SYSTEM"/>
    <property type="match status" value="1"/>
</dbReference>
<dbReference type="EMBL" id="JARZFX010000002">
    <property type="protein sequence ID" value="MEC5423397.1"/>
    <property type="molecule type" value="Genomic_DNA"/>
</dbReference>
<dbReference type="Gene3D" id="3.30.70.270">
    <property type="match status" value="1"/>
</dbReference>
<dbReference type="EC" id="2.7.7.65" evidence="3"/>
<dbReference type="PANTHER" id="PTHR45138:SF9">
    <property type="entry name" value="DIGUANYLATE CYCLASE DGCM-RELATED"/>
    <property type="match status" value="1"/>
</dbReference>
<dbReference type="GO" id="GO:0052621">
    <property type="term" value="F:diguanylate cyclase activity"/>
    <property type="evidence" value="ECO:0007669"/>
    <property type="project" value="UniProtKB-EC"/>
</dbReference>
<keyword evidence="1" id="KW-1133">Transmembrane helix</keyword>
<feature type="transmembrane region" description="Helical" evidence="1">
    <location>
        <begin position="132"/>
        <end position="155"/>
    </location>
</feature>
<keyword evidence="4" id="KW-1185">Reference proteome</keyword>
<dbReference type="InterPro" id="IPR029787">
    <property type="entry name" value="Nucleotide_cyclase"/>
</dbReference>
<feature type="transmembrane region" description="Helical" evidence="1">
    <location>
        <begin position="108"/>
        <end position="126"/>
    </location>
</feature>
<keyword evidence="3" id="KW-0808">Transferase</keyword>
<accession>A0ABU6KDH7</accession>
<dbReference type="NCBIfam" id="TIGR00254">
    <property type="entry name" value="GGDEF"/>
    <property type="match status" value="1"/>
</dbReference>
<dbReference type="SMART" id="SM00267">
    <property type="entry name" value="GGDEF"/>
    <property type="match status" value="1"/>
</dbReference>
<gene>
    <name evidence="3" type="ORF">QGM71_07790</name>
</gene>